<dbReference type="PANTHER" id="PTHR22625:SF70">
    <property type="entry name" value="PLEXIN A, ISOFORM A"/>
    <property type="match status" value="1"/>
</dbReference>
<dbReference type="Proteomes" id="UP001163046">
    <property type="component" value="Unassembled WGS sequence"/>
</dbReference>
<dbReference type="SUPFAM" id="SSF48350">
    <property type="entry name" value="GTPase activation domain, GAP"/>
    <property type="match status" value="1"/>
</dbReference>
<gene>
    <name evidence="2" type="ORF">OS493_030610</name>
</gene>
<dbReference type="GO" id="GO:0030334">
    <property type="term" value="P:regulation of cell migration"/>
    <property type="evidence" value="ECO:0007669"/>
    <property type="project" value="TreeGrafter"/>
</dbReference>
<name>A0A9X0D6T9_9CNID</name>
<sequence length="190" mass="21618">MNYRRGCSLPPAVKFLFDLLDTQAKELNLTDPEVLHTWKNNSLPLRFWINIIKNPNFIFDVSKSGIVDSCLSVVAQLFMDSCSVSEQVLGKDSPSNKLLYAREIPGYRQEVEKFYSDIQASPAPTPQELSKFFADLSAEHGHEFNGDHALQELYDYIRRYQDQLQDALEESELSSLASKLEHVIATISDD</sequence>
<reference evidence="2" key="1">
    <citation type="submission" date="2023-01" db="EMBL/GenBank/DDBJ databases">
        <title>Genome assembly of the deep-sea coral Lophelia pertusa.</title>
        <authorList>
            <person name="Herrera S."/>
            <person name="Cordes E."/>
        </authorList>
    </citation>
    <scope>NUCLEOTIDE SEQUENCE</scope>
    <source>
        <strain evidence="2">USNM1676648</strain>
        <tissue evidence="2">Polyp</tissue>
    </source>
</reference>
<dbReference type="Gene3D" id="1.10.506.10">
    <property type="entry name" value="GTPase Activation - p120gap, domain 1"/>
    <property type="match status" value="1"/>
</dbReference>
<dbReference type="InterPro" id="IPR013548">
    <property type="entry name" value="Plexin_cytoplasmic_RasGAP_dom"/>
</dbReference>
<dbReference type="GO" id="GO:0002116">
    <property type="term" value="C:semaphorin receptor complex"/>
    <property type="evidence" value="ECO:0007669"/>
    <property type="project" value="TreeGrafter"/>
</dbReference>
<dbReference type="GO" id="GO:0005886">
    <property type="term" value="C:plasma membrane"/>
    <property type="evidence" value="ECO:0007669"/>
    <property type="project" value="TreeGrafter"/>
</dbReference>
<protein>
    <recommendedName>
        <fullName evidence="1">Plexin cytoplasmic RasGAP domain-containing protein</fullName>
    </recommendedName>
</protein>
<dbReference type="Pfam" id="PF08337">
    <property type="entry name" value="Plexin_cytopl"/>
    <property type="match status" value="1"/>
</dbReference>
<organism evidence="2 3">
    <name type="scientific">Desmophyllum pertusum</name>
    <dbReference type="NCBI Taxonomy" id="174260"/>
    <lineage>
        <taxon>Eukaryota</taxon>
        <taxon>Metazoa</taxon>
        <taxon>Cnidaria</taxon>
        <taxon>Anthozoa</taxon>
        <taxon>Hexacorallia</taxon>
        <taxon>Scleractinia</taxon>
        <taxon>Caryophylliina</taxon>
        <taxon>Caryophylliidae</taxon>
        <taxon>Desmophyllum</taxon>
    </lineage>
</organism>
<evidence type="ECO:0000259" key="1">
    <source>
        <dbReference type="Pfam" id="PF08337"/>
    </source>
</evidence>
<proteinExistence type="predicted"/>
<feature type="domain" description="Plexin cytoplasmic RasGAP" evidence="1">
    <location>
        <begin position="7"/>
        <end position="164"/>
    </location>
</feature>
<dbReference type="OrthoDB" id="125363at2759"/>
<keyword evidence="3" id="KW-1185">Reference proteome</keyword>
<dbReference type="AlphaFoldDB" id="A0A9X0D6T9"/>
<dbReference type="PANTHER" id="PTHR22625">
    <property type="entry name" value="PLEXIN"/>
    <property type="match status" value="1"/>
</dbReference>
<evidence type="ECO:0000313" key="3">
    <source>
        <dbReference type="Proteomes" id="UP001163046"/>
    </source>
</evidence>
<accession>A0A9X0D6T9</accession>
<dbReference type="EMBL" id="MU825429">
    <property type="protein sequence ID" value="KAJ7389562.1"/>
    <property type="molecule type" value="Genomic_DNA"/>
</dbReference>
<comment type="caution">
    <text evidence="2">The sequence shown here is derived from an EMBL/GenBank/DDBJ whole genome shotgun (WGS) entry which is preliminary data.</text>
</comment>
<dbReference type="GO" id="GO:0017154">
    <property type="term" value="F:semaphorin receptor activity"/>
    <property type="evidence" value="ECO:0007669"/>
    <property type="project" value="InterPro"/>
</dbReference>
<evidence type="ECO:0000313" key="2">
    <source>
        <dbReference type="EMBL" id="KAJ7389562.1"/>
    </source>
</evidence>
<dbReference type="InterPro" id="IPR008936">
    <property type="entry name" value="Rho_GTPase_activation_prot"/>
</dbReference>
<dbReference type="InterPro" id="IPR031148">
    <property type="entry name" value="Plexin"/>
</dbReference>